<dbReference type="Pfam" id="PF12796">
    <property type="entry name" value="Ank_2"/>
    <property type="match status" value="2"/>
</dbReference>
<dbReference type="Proteomes" id="UP001362999">
    <property type="component" value="Unassembled WGS sequence"/>
</dbReference>
<evidence type="ECO:0000256" key="1">
    <source>
        <dbReference type="ARBA" id="ARBA00022737"/>
    </source>
</evidence>
<keyword evidence="1" id="KW-0677">Repeat</keyword>
<dbReference type="Gene3D" id="1.25.40.20">
    <property type="entry name" value="Ankyrin repeat-containing domain"/>
    <property type="match status" value="2"/>
</dbReference>
<evidence type="ECO:0000313" key="5">
    <source>
        <dbReference type="Proteomes" id="UP001362999"/>
    </source>
</evidence>
<proteinExistence type="predicted"/>
<dbReference type="PROSITE" id="PS50297">
    <property type="entry name" value="ANK_REP_REGION"/>
    <property type="match status" value="6"/>
</dbReference>
<feature type="repeat" description="ANK" evidence="2">
    <location>
        <begin position="692"/>
        <end position="724"/>
    </location>
</feature>
<gene>
    <name evidence="4" type="ORF">R3P38DRAFT_2973988</name>
</gene>
<dbReference type="InterPro" id="IPR036770">
    <property type="entry name" value="Ankyrin_rpt-contain_sf"/>
</dbReference>
<keyword evidence="5" id="KW-1185">Reference proteome</keyword>
<dbReference type="InterPro" id="IPR054471">
    <property type="entry name" value="GPIID_WHD"/>
</dbReference>
<accession>A0AAW0B1F8</accession>
<sequence length="960" mass="106497">MADLIGLVASILQLVDMVSRARHLIVSVRDAPEEQQKLFSEIQSVGVLVTQLHRRLELCQFPELLDGTPQFRDCLVQAKETLERLTSTLSSTSKLSKLPARLAWPLWKKEDIHNGLNALERFKTLLAVWLGMGNWDSSEAIKSTVTELAQDHKTHCDSLARDEMLDWFSPINPFLRHADISYMQQSGTGRWFLQDNVFRRWKRGSSRTLWCGGMPGAGKTVLASLVVDELRETFDAQQVGVAVMYLNHKQTEIQTVPNVLAALWRQLTLGKPLSPAEMQVYVKHREQRTRPSLDEVNSILRSTLSQFSQAFIVIDALDEYPELSREVLLRYLSSLPANTSLMLTSRPHITIKHVITEWDTMEIRATEDDIRRYVDAQISRSARLCGHIKNQPVLRDEIEANIVQRCGGMFLLAKLHIDSLATKTTIRAVRQCLRNLPGNLHSTYNEVMERISRQCEDDVDLARRTLAWVFNAKRLLRPAELREALAVEAGTTKLDPDNFHDIDTILSVCAGLVIVNTEDDRVCLVHYTAQSYLECAQHQLFPRAQTDVATTCLTYLMFDAFAAERHPVLDDSIFSPKPPTNSLLNYVLNYGVSHAPGQPESGAPALISTFLERRFSWLGLWNRVYYYNTIPGSATKMWVAAFFGLQETVQRFIAEEGVVDSGAVYAASVNGHAGIAEALIQAGAQVDSIGGYHGTALQAAACTGNESMLRVLIQRGANLDFQTEQYNNALYKASRRGYEAIVRLLVENGANVNIQTVEHGTALQMAADGGHEGIVRLLLAHGANVNVHHNEKLTATALQLASVEGHLDIIQILLDNKADVNFQTKERGSALYGASLMQNYAAVALLIAHGANVNARGPEGTCLQVAAADGNEAMVRLLLRNGANVDAVGPNGTALQVAARGKHANIVFLLLQHGANVRKLQPIRPGPCTSLLKQIIVPLSPPHLPARIVVRRQMVLSSYY</sequence>
<dbReference type="PANTHER" id="PTHR10039">
    <property type="entry name" value="AMELOGENIN"/>
    <property type="match status" value="1"/>
</dbReference>
<feature type="repeat" description="ANK" evidence="2">
    <location>
        <begin position="858"/>
        <end position="890"/>
    </location>
</feature>
<dbReference type="Pfam" id="PF00023">
    <property type="entry name" value="Ank"/>
    <property type="match status" value="1"/>
</dbReference>
<feature type="repeat" description="ANK" evidence="2">
    <location>
        <begin position="725"/>
        <end position="757"/>
    </location>
</feature>
<protein>
    <submittedName>
        <fullName evidence="4">Ankyrin repeat domain-containing protein</fullName>
    </submittedName>
</protein>
<evidence type="ECO:0000256" key="2">
    <source>
        <dbReference type="PROSITE-ProRule" id="PRU00023"/>
    </source>
</evidence>
<evidence type="ECO:0000259" key="3">
    <source>
        <dbReference type="PROSITE" id="PS50837"/>
    </source>
</evidence>
<feature type="repeat" description="ANK" evidence="2">
    <location>
        <begin position="793"/>
        <end position="825"/>
    </location>
</feature>
<dbReference type="InterPro" id="IPR002110">
    <property type="entry name" value="Ankyrin_rpt"/>
</dbReference>
<dbReference type="SUPFAM" id="SSF52540">
    <property type="entry name" value="P-loop containing nucleoside triphosphate hydrolases"/>
    <property type="match status" value="1"/>
</dbReference>
<feature type="repeat" description="ANK" evidence="2">
    <location>
        <begin position="890"/>
        <end position="922"/>
    </location>
</feature>
<dbReference type="Pfam" id="PF24883">
    <property type="entry name" value="NPHP3_N"/>
    <property type="match status" value="1"/>
</dbReference>
<dbReference type="SMART" id="SM00248">
    <property type="entry name" value="ANK"/>
    <property type="match status" value="8"/>
</dbReference>
<name>A0AAW0B1F8_9AGAR</name>
<dbReference type="AlphaFoldDB" id="A0AAW0B1F8"/>
<comment type="caution">
    <text evidence="4">The sequence shown here is derived from an EMBL/GenBank/DDBJ whole genome shotgun (WGS) entry which is preliminary data.</text>
</comment>
<dbReference type="InterPro" id="IPR007111">
    <property type="entry name" value="NACHT_NTPase"/>
</dbReference>
<dbReference type="PANTHER" id="PTHR10039:SF15">
    <property type="entry name" value="NACHT DOMAIN-CONTAINING PROTEIN"/>
    <property type="match status" value="1"/>
</dbReference>
<dbReference type="InterPro" id="IPR056884">
    <property type="entry name" value="NPHP3-like_N"/>
</dbReference>
<keyword evidence="2" id="KW-0040">ANK repeat</keyword>
<dbReference type="Gene3D" id="3.40.50.300">
    <property type="entry name" value="P-loop containing nucleotide triphosphate hydrolases"/>
    <property type="match status" value="1"/>
</dbReference>
<dbReference type="SUPFAM" id="SSF48403">
    <property type="entry name" value="Ankyrin repeat"/>
    <property type="match status" value="1"/>
</dbReference>
<dbReference type="Pfam" id="PF22939">
    <property type="entry name" value="WHD_GPIID"/>
    <property type="match status" value="1"/>
</dbReference>
<reference evidence="4 5" key="1">
    <citation type="journal article" date="2024" name="J Genomics">
        <title>Draft genome sequencing and assembly of Favolaschia claudopus CIRM-BRFM 2984 isolated from oak limbs.</title>
        <authorList>
            <person name="Navarro D."/>
            <person name="Drula E."/>
            <person name="Chaduli D."/>
            <person name="Cazenave R."/>
            <person name="Ahrendt S."/>
            <person name="Wang J."/>
            <person name="Lipzen A."/>
            <person name="Daum C."/>
            <person name="Barry K."/>
            <person name="Grigoriev I.V."/>
            <person name="Favel A."/>
            <person name="Rosso M.N."/>
            <person name="Martin F."/>
        </authorList>
    </citation>
    <scope>NUCLEOTIDE SEQUENCE [LARGE SCALE GENOMIC DNA]</scope>
    <source>
        <strain evidence="4 5">CIRM-BRFM 2984</strain>
    </source>
</reference>
<dbReference type="InterPro" id="IPR027417">
    <property type="entry name" value="P-loop_NTPase"/>
</dbReference>
<feature type="repeat" description="ANK" evidence="2">
    <location>
        <begin position="758"/>
        <end position="790"/>
    </location>
</feature>
<dbReference type="PROSITE" id="PS50088">
    <property type="entry name" value="ANK_REPEAT"/>
    <property type="match status" value="6"/>
</dbReference>
<feature type="domain" description="NACHT" evidence="3">
    <location>
        <begin position="207"/>
        <end position="347"/>
    </location>
</feature>
<evidence type="ECO:0000313" key="4">
    <source>
        <dbReference type="EMBL" id="KAK7019511.1"/>
    </source>
</evidence>
<dbReference type="PROSITE" id="PS50837">
    <property type="entry name" value="NACHT"/>
    <property type="match status" value="1"/>
</dbReference>
<organism evidence="4 5">
    <name type="scientific">Favolaschia claudopus</name>
    <dbReference type="NCBI Taxonomy" id="2862362"/>
    <lineage>
        <taxon>Eukaryota</taxon>
        <taxon>Fungi</taxon>
        <taxon>Dikarya</taxon>
        <taxon>Basidiomycota</taxon>
        <taxon>Agaricomycotina</taxon>
        <taxon>Agaricomycetes</taxon>
        <taxon>Agaricomycetidae</taxon>
        <taxon>Agaricales</taxon>
        <taxon>Marasmiineae</taxon>
        <taxon>Mycenaceae</taxon>
        <taxon>Favolaschia</taxon>
    </lineage>
</organism>
<dbReference type="EMBL" id="JAWWNJ010000043">
    <property type="protein sequence ID" value="KAK7019511.1"/>
    <property type="molecule type" value="Genomic_DNA"/>
</dbReference>